<dbReference type="EMBL" id="MU154707">
    <property type="protein sequence ID" value="KAF9488583.1"/>
    <property type="molecule type" value="Genomic_DNA"/>
</dbReference>
<keyword evidence="3" id="KW-1185">Reference proteome</keyword>
<feature type="compositionally biased region" description="Low complexity" evidence="1">
    <location>
        <begin position="188"/>
        <end position="202"/>
    </location>
</feature>
<gene>
    <name evidence="2" type="ORF">BDN71DRAFT_1512939</name>
</gene>
<organism evidence="2 3">
    <name type="scientific">Pleurotus eryngii</name>
    <name type="common">Boletus of the steppes</name>
    <dbReference type="NCBI Taxonomy" id="5323"/>
    <lineage>
        <taxon>Eukaryota</taxon>
        <taxon>Fungi</taxon>
        <taxon>Dikarya</taxon>
        <taxon>Basidiomycota</taxon>
        <taxon>Agaricomycotina</taxon>
        <taxon>Agaricomycetes</taxon>
        <taxon>Agaricomycetidae</taxon>
        <taxon>Agaricales</taxon>
        <taxon>Pleurotineae</taxon>
        <taxon>Pleurotaceae</taxon>
        <taxon>Pleurotus</taxon>
    </lineage>
</organism>
<proteinExistence type="predicted"/>
<evidence type="ECO:0000256" key="1">
    <source>
        <dbReference type="SAM" id="MobiDB-lite"/>
    </source>
</evidence>
<reference evidence="2" key="1">
    <citation type="submission" date="2020-11" db="EMBL/GenBank/DDBJ databases">
        <authorList>
            <consortium name="DOE Joint Genome Institute"/>
            <person name="Ahrendt S."/>
            <person name="Riley R."/>
            <person name="Andreopoulos W."/>
            <person name="Labutti K."/>
            <person name="Pangilinan J."/>
            <person name="Ruiz-Duenas F.J."/>
            <person name="Barrasa J.M."/>
            <person name="Sanchez-Garcia M."/>
            <person name="Camarero S."/>
            <person name="Miyauchi S."/>
            <person name="Serrano A."/>
            <person name="Linde D."/>
            <person name="Babiker R."/>
            <person name="Drula E."/>
            <person name="Ayuso-Fernandez I."/>
            <person name="Pacheco R."/>
            <person name="Padilla G."/>
            <person name="Ferreira P."/>
            <person name="Barriuso J."/>
            <person name="Kellner H."/>
            <person name="Castanera R."/>
            <person name="Alfaro M."/>
            <person name="Ramirez L."/>
            <person name="Pisabarro A.G."/>
            <person name="Kuo A."/>
            <person name="Tritt A."/>
            <person name="Lipzen A."/>
            <person name="He G."/>
            <person name="Yan M."/>
            <person name="Ng V."/>
            <person name="Cullen D."/>
            <person name="Martin F."/>
            <person name="Rosso M.-N."/>
            <person name="Henrissat B."/>
            <person name="Hibbett D."/>
            <person name="Martinez A.T."/>
            <person name="Grigoriev I.V."/>
        </authorList>
    </citation>
    <scope>NUCLEOTIDE SEQUENCE</scope>
    <source>
        <strain evidence="2">ATCC 90797</strain>
    </source>
</reference>
<dbReference type="AlphaFoldDB" id="A0A9P5ZIA6"/>
<protein>
    <submittedName>
        <fullName evidence="2">Uncharacterized protein</fullName>
    </submittedName>
</protein>
<sequence length="243" mass="25930">MSALTPHDTEPTRDLKLVDRCTRGERRLRNELRWWKPLLRWGFEEEELAARGLDKPSSRSQCSPDLGILYNRAKRPKVVVPAGTFDGLPRMAARVDPLSNTNSHSATAATFSATNAPWTSWSPSLDVVDPSAVPAATNAPSMDWEPSPTVADPASVPATNAPSMSWSPSPHVVDPSAVPNASSMDWEPSPAVADPASVPTTTSAPSKDWVPSPDVIDPSTVPATTNAPPMDWDPSPAVVDPAA</sequence>
<name>A0A9P5ZIA6_PLEER</name>
<comment type="caution">
    <text evidence="2">The sequence shown here is derived from an EMBL/GenBank/DDBJ whole genome shotgun (WGS) entry which is preliminary data.</text>
</comment>
<accession>A0A9P5ZIA6</accession>
<evidence type="ECO:0000313" key="3">
    <source>
        <dbReference type="Proteomes" id="UP000807025"/>
    </source>
</evidence>
<feature type="region of interest" description="Disordered" evidence="1">
    <location>
        <begin position="136"/>
        <end position="243"/>
    </location>
</feature>
<dbReference type="Proteomes" id="UP000807025">
    <property type="component" value="Unassembled WGS sequence"/>
</dbReference>
<feature type="compositionally biased region" description="Polar residues" evidence="1">
    <location>
        <begin position="157"/>
        <end position="168"/>
    </location>
</feature>
<feature type="non-terminal residue" evidence="2">
    <location>
        <position position="243"/>
    </location>
</feature>
<evidence type="ECO:0000313" key="2">
    <source>
        <dbReference type="EMBL" id="KAF9488583.1"/>
    </source>
</evidence>